<comment type="caution">
    <text evidence="1">The sequence shown here is derived from an EMBL/GenBank/DDBJ whole genome shotgun (WGS) entry which is preliminary data.</text>
</comment>
<organism evidence="1 2">
    <name type="scientific">Rothia kristinae</name>
    <dbReference type="NCBI Taxonomy" id="37923"/>
    <lineage>
        <taxon>Bacteria</taxon>
        <taxon>Bacillati</taxon>
        <taxon>Actinomycetota</taxon>
        <taxon>Actinomycetes</taxon>
        <taxon>Micrococcales</taxon>
        <taxon>Micrococcaceae</taxon>
        <taxon>Rothia</taxon>
    </lineage>
</organism>
<dbReference type="Pfam" id="PF05402">
    <property type="entry name" value="PqqD"/>
    <property type="match status" value="1"/>
</dbReference>
<proteinExistence type="predicted"/>
<evidence type="ECO:0000313" key="1">
    <source>
        <dbReference type="EMBL" id="OIJ36227.1"/>
    </source>
</evidence>
<dbReference type="EMBL" id="MODZ01000004">
    <property type="protein sequence ID" value="OIJ36227.1"/>
    <property type="molecule type" value="Genomic_DNA"/>
</dbReference>
<dbReference type="InterPro" id="IPR008792">
    <property type="entry name" value="PQQD"/>
</dbReference>
<evidence type="ECO:0000313" key="2">
    <source>
        <dbReference type="Proteomes" id="UP000179540"/>
    </source>
</evidence>
<name>A0A1S2N1M8_9MICC</name>
<sequence>MSTEQTPPAEGPLPPFRVSPRAAWVDSRATAQLCYVARPPEVGPQTLTGPGRALWLSWADGEPFDAGVRRLAREYGAPVQTVAADAEALARQLLDLGLLEPLGEPEMPGRD</sequence>
<accession>A0A1S2N1M8</accession>
<gene>
    <name evidence="1" type="ORF">BK826_04040</name>
</gene>
<dbReference type="AlphaFoldDB" id="A0A1S2N1M8"/>
<dbReference type="RefSeq" id="WP_075514503.1">
    <property type="nucleotide sequence ID" value="NZ_JAQDNX010000003.1"/>
</dbReference>
<evidence type="ECO:0008006" key="3">
    <source>
        <dbReference type="Google" id="ProtNLM"/>
    </source>
</evidence>
<protein>
    <recommendedName>
        <fullName evidence="3">PqqD family protein</fullName>
    </recommendedName>
</protein>
<reference evidence="1 2" key="1">
    <citation type="submission" date="2016-10" db="EMBL/GenBank/DDBJ databases">
        <title>Draft genome sequence of strain LCT isolated from the Shenzhou X spacecraft of China.</title>
        <authorList>
            <person name="Huang B."/>
        </authorList>
    </citation>
    <scope>NUCLEOTIDE SEQUENCE [LARGE SCALE GENOMIC DNA]</scope>
    <source>
        <strain evidence="1 2">LCT-H5</strain>
    </source>
</reference>
<dbReference type="Proteomes" id="UP000179540">
    <property type="component" value="Unassembled WGS sequence"/>
</dbReference>